<protein>
    <recommendedName>
        <fullName evidence="1">Large polyvalent protein-associated domain-containing protein</fullName>
    </recommendedName>
</protein>
<reference evidence="2" key="1">
    <citation type="journal article" date="2015" name="Nature">
        <title>Complex archaea that bridge the gap between prokaryotes and eukaryotes.</title>
        <authorList>
            <person name="Spang A."/>
            <person name="Saw J.H."/>
            <person name="Jorgensen S.L."/>
            <person name="Zaremba-Niedzwiedzka K."/>
            <person name="Martijn J."/>
            <person name="Lind A.E."/>
            <person name="van Eijk R."/>
            <person name="Schleper C."/>
            <person name="Guy L."/>
            <person name="Ettema T.J."/>
        </authorList>
    </citation>
    <scope>NUCLEOTIDE SEQUENCE</scope>
</reference>
<proteinExistence type="predicted"/>
<organism evidence="2">
    <name type="scientific">marine sediment metagenome</name>
    <dbReference type="NCBI Taxonomy" id="412755"/>
    <lineage>
        <taxon>unclassified sequences</taxon>
        <taxon>metagenomes</taxon>
        <taxon>ecological metagenomes</taxon>
    </lineage>
</organism>
<comment type="caution">
    <text evidence="2">The sequence shown here is derived from an EMBL/GenBank/DDBJ whole genome shotgun (WGS) entry which is preliminary data.</text>
</comment>
<gene>
    <name evidence="2" type="ORF">LCGC14_1006860</name>
</gene>
<accession>A0A0F9N1J8</accession>
<evidence type="ECO:0000313" key="2">
    <source>
        <dbReference type="EMBL" id="KKN13395.1"/>
    </source>
</evidence>
<sequence>MTAQASVSFLTVRRRFDFRSIEIGNWVTPEERDRAAGRFFGALNDLLVILKGPEVLISLRGSLGLQYGIGGTPGVAAHYIPATRQLALAKNAGAGSLAHEWFHAFDHYMGSKAFISPGKHDFASVAWLNNANSKAHPLNKRLSNCFRAIFLNAEGTQPSDLFRCSQQADQQRDVLYYAQPEELCARAFEAFVEDSKPSNRFLVRGTRNSEEAKAGLYPKGQQRHDINDAFRQYFSTLGKALFREQAKHSTRRS</sequence>
<dbReference type="InterPro" id="IPR041047">
    <property type="entry name" value="LPD1"/>
</dbReference>
<dbReference type="AlphaFoldDB" id="A0A0F9N1J8"/>
<dbReference type="NCBIfam" id="NF041907">
    <property type="entry name" value="CLCA_X"/>
    <property type="match status" value="1"/>
</dbReference>
<evidence type="ECO:0000259" key="1">
    <source>
        <dbReference type="Pfam" id="PF18796"/>
    </source>
</evidence>
<feature type="domain" description="Large polyvalent protein-associated" evidence="1">
    <location>
        <begin position="168"/>
        <end position="241"/>
    </location>
</feature>
<name>A0A0F9N1J8_9ZZZZ</name>
<dbReference type="EMBL" id="LAZR01003928">
    <property type="protein sequence ID" value="KKN13395.1"/>
    <property type="molecule type" value="Genomic_DNA"/>
</dbReference>
<dbReference type="Pfam" id="PF18796">
    <property type="entry name" value="LPD1"/>
    <property type="match status" value="1"/>
</dbReference>